<dbReference type="STRING" id="47312.SAMN04489765_3441"/>
<dbReference type="PROSITE" id="PS00194">
    <property type="entry name" value="THIOREDOXIN_1"/>
    <property type="match status" value="1"/>
</dbReference>
<organism evidence="3 4">
    <name type="scientific">Tsukamurella pulmonis</name>
    <dbReference type="NCBI Taxonomy" id="47312"/>
    <lineage>
        <taxon>Bacteria</taxon>
        <taxon>Bacillati</taxon>
        <taxon>Actinomycetota</taxon>
        <taxon>Actinomycetes</taxon>
        <taxon>Mycobacteriales</taxon>
        <taxon>Tsukamurellaceae</taxon>
        <taxon>Tsukamurella</taxon>
    </lineage>
</organism>
<keyword evidence="1" id="KW-0472">Membrane</keyword>
<dbReference type="Pfam" id="PF13462">
    <property type="entry name" value="Thioredoxin_4"/>
    <property type="match status" value="1"/>
</dbReference>
<dbReference type="GO" id="GO:0016853">
    <property type="term" value="F:isomerase activity"/>
    <property type="evidence" value="ECO:0007669"/>
    <property type="project" value="UniProtKB-KW"/>
</dbReference>
<keyword evidence="3" id="KW-0413">Isomerase</keyword>
<dbReference type="AlphaFoldDB" id="A0A1H1GMX7"/>
<proteinExistence type="predicted"/>
<protein>
    <submittedName>
        <fullName evidence="3">Protein-disulfide isomerase</fullName>
    </submittedName>
</protein>
<dbReference type="Proteomes" id="UP000183053">
    <property type="component" value="Unassembled WGS sequence"/>
</dbReference>
<feature type="transmembrane region" description="Helical" evidence="1">
    <location>
        <begin position="21"/>
        <end position="44"/>
    </location>
</feature>
<feature type="domain" description="Thioredoxin-like fold" evidence="2">
    <location>
        <begin position="66"/>
        <end position="238"/>
    </location>
</feature>
<accession>A0A1H1GMX7</accession>
<reference evidence="4" key="1">
    <citation type="submission" date="2016-10" db="EMBL/GenBank/DDBJ databases">
        <authorList>
            <person name="Varghese N."/>
            <person name="Submissions S."/>
        </authorList>
    </citation>
    <scope>NUCLEOTIDE SEQUENCE [LARGE SCALE GENOMIC DNA]</scope>
    <source>
        <strain evidence="4">DSM 44142</strain>
    </source>
</reference>
<name>A0A1H1GMX7_9ACTN</name>
<gene>
    <name evidence="3" type="ORF">SAMN04489765_3441</name>
</gene>
<keyword evidence="1" id="KW-1133">Transmembrane helix</keyword>
<dbReference type="Gene3D" id="3.40.30.10">
    <property type="entry name" value="Glutaredoxin"/>
    <property type="match status" value="1"/>
</dbReference>
<dbReference type="InterPro" id="IPR017937">
    <property type="entry name" value="Thioredoxin_CS"/>
</dbReference>
<dbReference type="EMBL" id="FNLF01000002">
    <property type="protein sequence ID" value="SDR14520.1"/>
    <property type="molecule type" value="Genomic_DNA"/>
</dbReference>
<keyword evidence="1" id="KW-0812">Transmembrane</keyword>
<evidence type="ECO:0000256" key="1">
    <source>
        <dbReference type="SAM" id="Phobius"/>
    </source>
</evidence>
<sequence>MVRVSKGKNAKYVPAKQSNTMTYVLGGIAVLVVIVVVIGGVLLISKKEGTPADQAQASIDKATPAFVLGKADAPTKLTFFEDPYCPACGNLERQYGEQLTKAVEDGKLQIKFFLVSFLNRQSPSGDYSDRAAGGLLAIAKSSLPEEQKQKAWMGAHTAMYANQPAEGQGDKTNAEIATTLGDGAKAKGVELPADVTAAISEGKYTVESAQNAGAASQLMQDLNATGTPTVVNNGEKLTLSGDWLTPLLQ</sequence>
<evidence type="ECO:0000259" key="2">
    <source>
        <dbReference type="Pfam" id="PF13462"/>
    </source>
</evidence>
<evidence type="ECO:0000313" key="3">
    <source>
        <dbReference type="EMBL" id="SDR14520.1"/>
    </source>
</evidence>
<dbReference type="SUPFAM" id="SSF52833">
    <property type="entry name" value="Thioredoxin-like"/>
    <property type="match status" value="1"/>
</dbReference>
<keyword evidence="4" id="KW-1185">Reference proteome</keyword>
<dbReference type="InterPro" id="IPR036249">
    <property type="entry name" value="Thioredoxin-like_sf"/>
</dbReference>
<dbReference type="InterPro" id="IPR012336">
    <property type="entry name" value="Thioredoxin-like_fold"/>
</dbReference>
<evidence type="ECO:0000313" key="4">
    <source>
        <dbReference type="Proteomes" id="UP000183053"/>
    </source>
</evidence>